<dbReference type="Pfam" id="PF00669">
    <property type="entry name" value="Flagellin_N"/>
    <property type="match status" value="1"/>
</dbReference>
<evidence type="ECO:0000259" key="7">
    <source>
        <dbReference type="Pfam" id="PF00700"/>
    </source>
</evidence>
<dbReference type="InterPro" id="IPR046358">
    <property type="entry name" value="Flagellin_C"/>
</dbReference>
<evidence type="ECO:0000256" key="2">
    <source>
        <dbReference type="ARBA" id="ARBA00005709"/>
    </source>
</evidence>
<evidence type="ECO:0000313" key="8">
    <source>
        <dbReference type="EMBL" id="CNE35967.1"/>
    </source>
</evidence>
<feature type="domain" description="Flagellin N-terminal" evidence="6">
    <location>
        <begin position="4"/>
        <end position="139"/>
    </location>
</feature>
<dbReference type="PANTHER" id="PTHR42792:SF2">
    <property type="entry name" value="FLAGELLIN"/>
    <property type="match status" value="1"/>
</dbReference>
<keyword evidence="4 5" id="KW-0975">Bacterial flagellum</keyword>
<keyword evidence="8" id="KW-0966">Cell projection</keyword>
<keyword evidence="8" id="KW-0282">Flagellum</keyword>
<comment type="caution">
    <text evidence="8">The sequence shown here is derived from an EMBL/GenBank/DDBJ whole genome shotgun (WGS) entry which is preliminary data.</text>
</comment>
<evidence type="ECO:0000256" key="4">
    <source>
        <dbReference type="ARBA" id="ARBA00023143"/>
    </source>
</evidence>
<keyword evidence="8" id="KW-0969">Cilium</keyword>
<feature type="domain" description="Flagellin C-terminal" evidence="7">
    <location>
        <begin position="287"/>
        <end position="372"/>
    </location>
</feature>
<dbReference type="PRINTS" id="PR00207">
    <property type="entry name" value="FLAGELLIN"/>
</dbReference>
<evidence type="ECO:0000256" key="3">
    <source>
        <dbReference type="ARBA" id="ARBA00022525"/>
    </source>
</evidence>
<comment type="subcellular location">
    <subcellularLocation>
        <location evidence="5">Secreted</location>
    </subcellularLocation>
    <subcellularLocation>
        <location evidence="5">Bacterial flagellum</location>
    </subcellularLocation>
</comment>
<evidence type="ECO:0000256" key="5">
    <source>
        <dbReference type="RuleBase" id="RU362073"/>
    </source>
</evidence>
<keyword evidence="9" id="KW-1185">Reference proteome</keyword>
<reference evidence="8 9" key="1">
    <citation type="submission" date="2015-03" db="EMBL/GenBank/DDBJ databases">
        <authorList>
            <consortium name="Pathogen Informatics"/>
            <person name="Murphy D."/>
        </authorList>
    </citation>
    <scope>NUCLEOTIDE SEQUENCE [LARGE SCALE GENOMIC DNA]</scope>
    <source>
        <strain evidence="9">type strain: CIP110231</strain>
    </source>
</reference>
<protein>
    <recommendedName>
        <fullName evidence="5">Flagellin</fullName>
    </recommendedName>
</protein>
<evidence type="ECO:0000313" key="9">
    <source>
        <dbReference type="Proteomes" id="UP000040578"/>
    </source>
</evidence>
<dbReference type="Gene3D" id="6.10.280.190">
    <property type="match status" value="1"/>
</dbReference>
<accession>A0ABM9S7D4</accession>
<dbReference type="NCBIfam" id="NF005294">
    <property type="entry name" value="PRK06819.1"/>
    <property type="match status" value="1"/>
</dbReference>
<dbReference type="PANTHER" id="PTHR42792">
    <property type="entry name" value="FLAGELLIN"/>
    <property type="match status" value="1"/>
</dbReference>
<name>A0ABM9S7D4_9GAMM</name>
<dbReference type="Proteomes" id="UP000040578">
    <property type="component" value="Unassembled WGS sequence"/>
</dbReference>
<comment type="function">
    <text evidence="1 5">Flagellin is the subunit protein which polymerizes to form the filaments of bacterial flagella.</text>
</comment>
<keyword evidence="3 5" id="KW-0964">Secreted</keyword>
<sequence length="373" mass="38906">MAVINTNSLSLLTQNNLNKSQSTLGTAIERLSSGLRINSAKDDAAGQAIANRFTSNINGLTQAARNANDGISLSQTAEGALGEINNNLQRVRDLTVQAQSSSNSASDIDSIQSEVNQRMEEINRVTKQTDFNGIKVLDNRTATDSNYDFQVGSKDGEKISIAIGSSAGWNLAAAGAGGVSGDTVNTYEFKTTKAVSDQQVIVDAKNTDYLAKKAISDADATKLPDTTAAKAALDTETAKMPALMKTATDAGEAVNGNVRTVAAKGFDVLKGTVTGGAAGVADGGSPLAAIDKALKAVDTQRSVLGASQNRFESTITNLNNTVNNLTSARSRIQDADYSTEVSNMSRAQILQQAGTSVLAQANQVPQTVLSLLR</sequence>
<dbReference type="Gene3D" id="2.60.40.4390">
    <property type="match status" value="1"/>
</dbReference>
<dbReference type="SUPFAM" id="SSF64518">
    <property type="entry name" value="Phase 1 flagellin"/>
    <property type="match status" value="1"/>
</dbReference>
<dbReference type="InterPro" id="IPR001029">
    <property type="entry name" value="Flagellin_N"/>
</dbReference>
<dbReference type="EMBL" id="CPYD01000004">
    <property type="protein sequence ID" value="CNE35967.1"/>
    <property type="molecule type" value="Genomic_DNA"/>
</dbReference>
<gene>
    <name evidence="8" type="primary">fliC3_2</name>
    <name evidence="8" type="ORF">ERS137967_01358</name>
</gene>
<dbReference type="Gene3D" id="1.20.1330.10">
    <property type="entry name" value="f41 fragment of flagellin, N-terminal domain"/>
    <property type="match status" value="1"/>
</dbReference>
<dbReference type="Gene3D" id="6.10.10.10">
    <property type="entry name" value="Flagellar export chaperone, C-terminal domain"/>
    <property type="match status" value="1"/>
</dbReference>
<dbReference type="Pfam" id="PF00700">
    <property type="entry name" value="Flagellin_C"/>
    <property type="match status" value="1"/>
</dbReference>
<proteinExistence type="inferred from homology"/>
<evidence type="ECO:0000259" key="6">
    <source>
        <dbReference type="Pfam" id="PF00669"/>
    </source>
</evidence>
<dbReference type="RefSeq" id="WP_049597534.1">
    <property type="nucleotide sequence ID" value="NZ_CPYD01000004.1"/>
</dbReference>
<evidence type="ECO:0000256" key="1">
    <source>
        <dbReference type="ARBA" id="ARBA00002270"/>
    </source>
</evidence>
<organism evidence="8 9">
    <name type="scientific">Yersinia nurmii</name>
    <dbReference type="NCBI Taxonomy" id="685706"/>
    <lineage>
        <taxon>Bacteria</taxon>
        <taxon>Pseudomonadati</taxon>
        <taxon>Pseudomonadota</taxon>
        <taxon>Gammaproteobacteria</taxon>
        <taxon>Enterobacterales</taxon>
        <taxon>Yersiniaceae</taxon>
        <taxon>Yersinia</taxon>
    </lineage>
</organism>
<comment type="similarity">
    <text evidence="2 5">Belongs to the bacterial flagellin family.</text>
</comment>
<dbReference type="InterPro" id="IPR042187">
    <property type="entry name" value="Flagellin_C_sub2"/>
</dbReference>
<dbReference type="InterPro" id="IPR001492">
    <property type="entry name" value="Flagellin"/>
</dbReference>